<gene>
    <name evidence="1" type="ORF">BpHYR1_035442</name>
</gene>
<reference evidence="1 2" key="1">
    <citation type="journal article" date="2018" name="Sci. Rep.">
        <title>Genomic signatures of local adaptation to the degree of environmental predictability in rotifers.</title>
        <authorList>
            <person name="Franch-Gras L."/>
            <person name="Hahn C."/>
            <person name="Garcia-Roger E.M."/>
            <person name="Carmona M.J."/>
            <person name="Serra M."/>
            <person name="Gomez A."/>
        </authorList>
    </citation>
    <scope>NUCLEOTIDE SEQUENCE [LARGE SCALE GENOMIC DNA]</scope>
    <source>
        <strain evidence="1">HYR1</strain>
    </source>
</reference>
<dbReference type="AlphaFoldDB" id="A0A3M7SRP9"/>
<name>A0A3M7SRP9_BRAPC</name>
<organism evidence="1 2">
    <name type="scientific">Brachionus plicatilis</name>
    <name type="common">Marine rotifer</name>
    <name type="synonym">Brachionus muelleri</name>
    <dbReference type="NCBI Taxonomy" id="10195"/>
    <lineage>
        <taxon>Eukaryota</taxon>
        <taxon>Metazoa</taxon>
        <taxon>Spiralia</taxon>
        <taxon>Gnathifera</taxon>
        <taxon>Rotifera</taxon>
        <taxon>Eurotatoria</taxon>
        <taxon>Monogononta</taxon>
        <taxon>Pseudotrocha</taxon>
        <taxon>Ploima</taxon>
        <taxon>Brachionidae</taxon>
        <taxon>Brachionus</taxon>
    </lineage>
</organism>
<accession>A0A3M7SRP9</accession>
<dbReference type="EMBL" id="REGN01000886">
    <property type="protein sequence ID" value="RNA38352.1"/>
    <property type="molecule type" value="Genomic_DNA"/>
</dbReference>
<dbReference type="Proteomes" id="UP000276133">
    <property type="component" value="Unassembled WGS sequence"/>
</dbReference>
<keyword evidence="2" id="KW-1185">Reference proteome</keyword>
<comment type="caution">
    <text evidence="1">The sequence shown here is derived from an EMBL/GenBank/DDBJ whole genome shotgun (WGS) entry which is preliminary data.</text>
</comment>
<sequence length="64" mass="7267">MQDRSESFCPTCRKTGRKRRFKTENKEKVPNLDISNIKLHCVIATNQKIVSNAVGLLMLTTSSE</sequence>
<evidence type="ECO:0000313" key="2">
    <source>
        <dbReference type="Proteomes" id="UP000276133"/>
    </source>
</evidence>
<proteinExistence type="predicted"/>
<protein>
    <submittedName>
        <fullName evidence="1">Uncharacterized protein</fullName>
    </submittedName>
</protein>
<evidence type="ECO:0000313" key="1">
    <source>
        <dbReference type="EMBL" id="RNA38352.1"/>
    </source>
</evidence>